<gene>
    <name evidence="1" type="ORF">GCM10012282_34310</name>
</gene>
<protein>
    <submittedName>
        <fullName evidence="1">Uncharacterized protein</fullName>
    </submittedName>
</protein>
<organism evidence="1 2">
    <name type="scientific">Streptomyces lacrimifluminis</name>
    <dbReference type="NCBI Taxonomy" id="1500077"/>
    <lineage>
        <taxon>Bacteria</taxon>
        <taxon>Bacillati</taxon>
        <taxon>Actinomycetota</taxon>
        <taxon>Actinomycetes</taxon>
        <taxon>Kitasatosporales</taxon>
        <taxon>Streptomycetaceae</taxon>
        <taxon>Streptomyces</taxon>
    </lineage>
</organism>
<dbReference type="Proteomes" id="UP000625682">
    <property type="component" value="Unassembled WGS sequence"/>
</dbReference>
<keyword evidence="2" id="KW-1185">Reference proteome</keyword>
<evidence type="ECO:0000313" key="1">
    <source>
        <dbReference type="EMBL" id="GGJ34667.1"/>
    </source>
</evidence>
<dbReference type="AlphaFoldDB" id="A0A917KZ35"/>
<reference evidence="1" key="1">
    <citation type="journal article" date="2014" name="Int. J. Syst. Evol. Microbiol.">
        <title>Complete genome sequence of Corynebacterium casei LMG S-19264T (=DSM 44701T), isolated from a smear-ripened cheese.</title>
        <authorList>
            <consortium name="US DOE Joint Genome Institute (JGI-PGF)"/>
            <person name="Walter F."/>
            <person name="Albersmeier A."/>
            <person name="Kalinowski J."/>
            <person name="Ruckert C."/>
        </authorList>
    </citation>
    <scope>NUCLEOTIDE SEQUENCE</scope>
    <source>
        <strain evidence="1">CGMCC 4.7272</strain>
    </source>
</reference>
<dbReference type="EMBL" id="BMMU01000010">
    <property type="protein sequence ID" value="GGJ34667.1"/>
    <property type="molecule type" value="Genomic_DNA"/>
</dbReference>
<accession>A0A917KZ35</accession>
<name>A0A917KZ35_9ACTN</name>
<reference evidence="1" key="2">
    <citation type="submission" date="2020-09" db="EMBL/GenBank/DDBJ databases">
        <authorList>
            <person name="Sun Q."/>
            <person name="Zhou Y."/>
        </authorList>
    </citation>
    <scope>NUCLEOTIDE SEQUENCE</scope>
    <source>
        <strain evidence="1">CGMCC 4.7272</strain>
    </source>
</reference>
<evidence type="ECO:0000313" key="2">
    <source>
        <dbReference type="Proteomes" id="UP000625682"/>
    </source>
</evidence>
<proteinExistence type="predicted"/>
<sequence length="63" mass="6886">MFGCEGKPQATPRKSECCAAGFANHPSAGRVGILPMGEEEVEVTESEVPEYTGAWCKRETLRR</sequence>
<comment type="caution">
    <text evidence="1">The sequence shown here is derived from an EMBL/GenBank/DDBJ whole genome shotgun (WGS) entry which is preliminary data.</text>
</comment>